<sequence length="55" mass="6105">MPDRERDATGSLVDPTHPIEDRIPRGIWVRVLIYVCAGHILAAFLFLLFTIGGKG</sequence>
<dbReference type="InterPro" id="IPR046129">
    <property type="entry name" value="DUF6126"/>
</dbReference>
<evidence type="ECO:0008006" key="4">
    <source>
        <dbReference type="Google" id="ProtNLM"/>
    </source>
</evidence>
<proteinExistence type="predicted"/>
<evidence type="ECO:0000313" key="2">
    <source>
        <dbReference type="EMBL" id="GHH86259.1"/>
    </source>
</evidence>
<dbReference type="Proteomes" id="UP000603708">
    <property type="component" value="Unassembled WGS sequence"/>
</dbReference>
<gene>
    <name evidence="2" type="ORF">GCM10018793_57520</name>
</gene>
<comment type="caution">
    <text evidence="2">The sequence shown here is derived from an EMBL/GenBank/DDBJ whole genome shotgun (WGS) entry which is preliminary data.</text>
</comment>
<dbReference type="Pfam" id="PF19621">
    <property type="entry name" value="DUF6126"/>
    <property type="match status" value="1"/>
</dbReference>
<keyword evidence="1" id="KW-0472">Membrane</keyword>
<dbReference type="AlphaFoldDB" id="A0A919L7H0"/>
<keyword evidence="3" id="KW-1185">Reference proteome</keyword>
<evidence type="ECO:0000256" key="1">
    <source>
        <dbReference type="SAM" id="Phobius"/>
    </source>
</evidence>
<evidence type="ECO:0000313" key="3">
    <source>
        <dbReference type="Proteomes" id="UP000603708"/>
    </source>
</evidence>
<dbReference type="RefSeq" id="WP_189937034.1">
    <property type="nucleotide sequence ID" value="NZ_BNCD01000021.1"/>
</dbReference>
<accession>A0A919L7H0</accession>
<name>A0A919L7H0_9ACTN</name>
<reference evidence="2" key="2">
    <citation type="submission" date="2020-09" db="EMBL/GenBank/DDBJ databases">
        <authorList>
            <person name="Sun Q."/>
            <person name="Ohkuma M."/>
        </authorList>
    </citation>
    <scope>NUCLEOTIDE SEQUENCE</scope>
    <source>
        <strain evidence="2">JCM 5069</strain>
    </source>
</reference>
<keyword evidence="1" id="KW-0812">Transmembrane</keyword>
<reference evidence="2" key="1">
    <citation type="journal article" date="2014" name="Int. J. Syst. Evol. Microbiol.">
        <title>Complete genome sequence of Corynebacterium casei LMG S-19264T (=DSM 44701T), isolated from a smear-ripened cheese.</title>
        <authorList>
            <consortium name="US DOE Joint Genome Institute (JGI-PGF)"/>
            <person name="Walter F."/>
            <person name="Albersmeier A."/>
            <person name="Kalinowski J."/>
            <person name="Ruckert C."/>
        </authorList>
    </citation>
    <scope>NUCLEOTIDE SEQUENCE</scope>
    <source>
        <strain evidence="2">JCM 5069</strain>
    </source>
</reference>
<feature type="transmembrane region" description="Helical" evidence="1">
    <location>
        <begin position="31"/>
        <end position="52"/>
    </location>
</feature>
<protein>
    <recommendedName>
        <fullName evidence="4">Small hydrophobic protein</fullName>
    </recommendedName>
</protein>
<keyword evidence="1" id="KW-1133">Transmembrane helix</keyword>
<dbReference type="EMBL" id="BNCD01000021">
    <property type="protein sequence ID" value="GHH86259.1"/>
    <property type="molecule type" value="Genomic_DNA"/>
</dbReference>
<organism evidence="2 3">
    <name type="scientific">Streptomyces sulfonofaciens</name>
    <dbReference type="NCBI Taxonomy" id="68272"/>
    <lineage>
        <taxon>Bacteria</taxon>
        <taxon>Bacillati</taxon>
        <taxon>Actinomycetota</taxon>
        <taxon>Actinomycetes</taxon>
        <taxon>Kitasatosporales</taxon>
        <taxon>Streptomycetaceae</taxon>
        <taxon>Streptomyces</taxon>
    </lineage>
</organism>